<keyword evidence="2" id="KW-1185">Reference proteome</keyword>
<gene>
    <name evidence="1" type="ORF">M9H77_02077</name>
</gene>
<evidence type="ECO:0000313" key="2">
    <source>
        <dbReference type="Proteomes" id="UP001060085"/>
    </source>
</evidence>
<comment type="caution">
    <text evidence="1">The sequence shown here is derived from an EMBL/GenBank/DDBJ whole genome shotgun (WGS) entry which is preliminary data.</text>
</comment>
<evidence type="ECO:0000313" key="1">
    <source>
        <dbReference type="EMBL" id="KAI5680850.1"/>
    </source>
</evidence>
<proteinExistence type="predicted"/>
<name>A0ACC0C7H7_CATRO</name>
<dbReference type="Proteomes" id="UP001060085">
    <property type="component" value="Linkage Group LG01"/>
</dbReference>
<organism evidence="1 2">
    <name type="scientific">Catharanthus roseus</name>
    <name type="common">Madagascar periwinkle</name>
    <name type="synonym">Vinca rosea</name>
    <dbReference type="NCBI Taxonomy" id="4058"/>
    <lineage>
        <taxon>Eukaryota</taxon>
        <taxon>Viridiplantae</taxon>
        <taxon>Streptophyta</taxon>
        <taxon>Embryophyta</taxon>
        <taxon>Tracheophyta</taxon>
        <taxon>Spermatophyta</taxon>
        <taxon>Magnoliopsida</taxon>
        <taxon>eudicotyledons</taxon>
        <taxon>Gunneridae</taxon>
        <taxon>Pentapetalae</taxon>
        <taxon>asterids</taxon>
        <taxon>lamiids</taxon>
        <taxon>Gentianales</taxon>
        <taxon>Apocynaceae</taxon>
        <taxon>Rauvolfioideae</taxon>
        <taxon>Vinceae</taxon>
        <taxon>Catharanthinae</taxon>
        <taxon>Catharanthus</taxon>
    </lineage>
</organism>
<sequence length="223" mass="24390">MSGIFLPNANSFLHSFPSSSSVYVQKQSLRSQLTICKALNDDSSALLPSVLSKRNLCISLSTAFIFSLGGRQREYFDANAAILEADDDEELLEKVKKDRKKRLERQGVINSSSKETEYLQDLVYKLSKVGQAIEKNDLSAASSVLGKTTDTAWIQKIKSAFNKLSSSPEEKTEVDTFNSSLASLITSVAKNDVEATKTAFVASASAFEKWTTLTGLDGKLRGL</sequence>
<reference evidence="2" key="1">
    <citation type="journal article" date="2023" name="Nat. Plants">
        <title>Single-cell RNA sequencing provides a high-resolution roadmap for understanding the multicellular compartmentation of specialized metabolism.</title>
        <authorList>
            <person name="Sun S."/>
            <person name="Shen X."/>
            <person name="Li Y."/>
            <person name="Li Y."/>
            <person name="Wang S."/>
            <person name="Li R."/>
            <person name="Zhang H."/>
            <person name="Shen G."/>
            <person name="Guo B."/>
            <person name="Wei J."/>
            <person name="Xu J."/>
            <person name="St-Pierre B."/>
            <person name="Chen S."/>
            <person name="Sun C."/>
        </authorList>
    </citation>
    <scope>NUCLEOTIDE SEQUENCE [LARGE SCALE GENOMIC DNA]</scope>
</reference>
<accession>A0ACC0C7H7</accession>
<protein>
    <submittedName>
        <fullName evidence="1">Uncharacterized protein</fullName>
    </submittedName>
</protein>
<dbReference type="EMBL" id="CM044701">
    <property type="protein sequence ID" value="KAI5680850.1"/>
    <property type="molecule type" value="Genomic_DNA"/>
</dbReference>